<name>A0A2J7YZJ5_STRMQ</name>
<evidence type="ECO:0000313" key="1">
    <source>
        <dbReference type="EMBL" id="PNG93445.1"/>
    </source>
</evidence>
<keyword evidence="2" id="KW-1185">Reference proteome</keyword>
<dbReference type="AlphaFoldDB" id="A0A2J7YZJ5"/>
<gene>
    <name evidence="1" type="ORF">SMF913_28910</name>
</gene>
<proteinExistence type="predicted"/>
<dbReference type="EMBL" id="LJIW01000002">
    <property type="protein sequence ID" value="PNG93445.1"/>
    <property type="molecule type" value="Genomic_DNA"/>
</dbReference>
<sequence>MLQRVSDPLVARCLQDHDEALVVPVEAGVLEHDQGVV</sequence>
<organism evidence="1 2">
    <name type="scientific">Streptomyces malaysiensis</name>
    <dbReference type="NCBI Taxonomy" id="92644"/>
    <lineage>
        <taxon>Bacteria</taxon>
        <taxon>Bacillati</taxon>
        <taxon>Actinomycetota</taxon>
        <taxon>Actinomycetes</taxon>
        <taxon>Kitasatosporales</taxon>
        <taxon>Streptomycetaceae</taxon>
        <taxon>Streptomyces</taxon>
        <taxon>Streptomyces violaceusniger group</taxon>
    </lineage>
</organism>
<accession>A0A2J7YZJ5</accession>
<comment type="caution">
    <text evidence="1">The sequence shown here is derived from an EMBL/GenBank/DDBJ whole genome shotgun (WGS) entry which is preliminary data.</text>
</comment>
<protein>
    <submittedName>
        <fullName evidence="1">Uncharacterized protein</fullName>
    </submittedName>
</protein>
<dbReference type="Proteomes" id="UP000236520">
    <property type="component" value="Unassembled WGS sequence"/>
</dbReference>
<reference evidence="1 2" key="1">
    <citation type="submission" date="2015-09" db="EMBL/GenBank/DDBJ databases">
        <title>Genome sequence, genome mining and natural product profiling of a biocontrol bacterium Streptomyces malaysiensis F913.</title>
        <authorList>
            <person name="Xu Y."/>
            <person name="Wei J."/>
            <person name="Xie J."/>
            <person name="Li T."/>
            <person name="Zhou Z."/>
        </authorList>
    </citation>
    <scope>NUCLEOTIDE SEQUENCE [LARGE SCALE GENOMIC DNA]</scope>
    <source>
        <strain evidence="1 2">F913</strain>
    </source>
</reference>
<evidence type="ECO:0000313" key="2">
    <source>
        <dbReference type="Proteomes" id="UP000236520"/>
    </source>
</evidence>